<evidence type="ECO:0000313" key="8">
    <source>
        <dbReference type="Proteomes" id="UP001500547"/>
    </source>
</evidence>
<dbReference type="PANTHER" id="PTHR42839">
    <property type="entry name" value="ISOCHORISMATE SYNTHASE ENTC"/>
    <property type="match status" value="1"/>
</dbReference>
<evidence type="ECO:0000256" key="4">
    <source>
        <dbReference type="ARBA" id="ARBA00023235"/>
    </source>
</evidence>
<dbReference type="InterPro" id="IPR004561">
    <property type="entry name" value="IsoChor_synthase"/>
</dbReference>
<dbReference type="Proteomes" id="UP001500547">
    <property type="component" value="Unassembled WGS sequence"/>
</dbReference>
<evidence type="ECO:0000256" key="2">
    <source>
        <dbReference type="ARBA" id="ARBA00005297"/>
    </source>
</evidence>
<accession>A0ABP9QFH7</accession>
<dbReference type="PANTHER" id="PTHR42839:SF2">
    <property type="entry name" value="ISOCHORISMATE SYNTHASE ENTC"/>
    <property type="match status" value="1"/>
</dbReference>
<dbReference type="Gene3D" id="3.60.120.10">
    <property type="entry name" value="Anthranilate synthase"/>
    <property type="match status" value="1"/>
</dbReference>
<evidence type="ECO:0000256" key="1">
    <source>
        <dbReference type="ARBA" id="ARBA00000799"/>
    </source>
</evidence>
<feature type="domain" description="Chorismate-utilising enzyme C-terminal" evidence="6">
    <location>
        <begin position="140"/>
        <end position="396"/>
    </location>
</feature>
<evidence type="ECO:0000259" key="6">
    <source>
        <dbReference type="Pfam" id="PF00425"/>
    </source>
</evidence>
<dbReference type="RefSeq" id="WP_345531731.1">
    <property type="nucleotide sequence ID" value="NZ_BAABLD010000005.1"/>
</dbReference>
<evidence type="ECO:0000256" key="3">
    <source>
        <dbReference type="ARBA" id="ARBA00012824"/>
    </source>
</evidence>
<protein>
    <recommendedName>
        <fullName evidence="3">isochorismate synthase</fullName>
        <ecNumber evidence="3">5.4.4.2</ecNumber>
    </recommendedName>
    <alternativeName>
        <fullName evidence="5">Isochorismate mutase</fullName>
    </alternativeName>
</protein>
<comment type="similarity">
    <text evidence="2">Belongs to the isochorismate synthase family.</text>
</comment>
<dbReference type="SUPFAM" id="SSF56322">
    <property type="entry name" value="ADC synthase"/>
    <property type="match status" value="1"/>
</dbReference>
<organism evidence="7 8">
    <name type="scientific">Viridibacterium curvum</name>
    <dbReference type="NCBI Taxonomy" id="1101404"/>
    <lineage>
        <taxon>Bacteria</taxon>
        <taxon>Pseudomonadati</taxon>
        <taxon>Pseudomonadota</taxon>
        <taxon>Betaproteobacteria</taxon>
        <taxon>Rhodocyclales</taxon>
        <taxon>Rhodocyclaceae</taxon>
        <taxon>Viridibacterium</taxon>
    </lineage>
</organism>
<dbReference type="EMBL" id="BAABLD010000005">
    <property type="protein sequence ID" value="GAA5161030.1"/>
    <property type="molecule type" value="Genomic_DNA"/>
</dbReference>
<evidence type="ECO:0000313" key="7">
    <source>
        <dbReference type="EMBL" id="GAA5161030.1"/>
    </source>
</evidence>
<evidence type="ECO:0000256" key="5">
    <source>
        <dbReference type="ARBA" id="ARBA00041564"/>
    </source>
</evidence>
<dbReference type="InterPro" id="IPR015890">
    <property type="entry name" value="Chorismate_C"/>
</dbReference>
<dbReference type="NCBIfam" id="TIGR00543">
    <property type="entry name" value="isochor_syn"/>
    <property type="match status" value="1"/>
</dbReference>
<reference evidence="8" key="1">
    <citation type="journal article" date="2019" name="Int. J. Syst. Evol. Microbiol.">
        <title>The Global Catalogue of Microorganisms (GCM) 10K type strain sequencing project: providing services to taxonomists for standard genome sequencing and annotation.</title>
        <authorList>
            <consortium name="The Broad Institute Genomics Platform"/>
            <consortium name="The Broad Institute Genome Sequencing Center for Infectious Disease"/>
            <person name="Wu L."/>
            <person name="Ma J."/>
        </authorList>
    </citation>
    <scope>NUCLEOTIDE SEQUENCE [LARGE SCALE GENOMIC DNA]</scope>
    <source>
        <strain evidence="8">JCM 18715</strain>
    </source>
</reference>
<dbReference type="EC" id="5.4.4.2" evidence="3"/>
<comment type="caution">
    <text evidence="7">The sequence shown here is derived from an EMBL/GenBank/DDBJ whole genome shotgun (WGS) entry which is preliminary data.</text>
</comment>
<name>A0ABP9QFH7_9RHOO</name>
<gene>
    <name evidence="7" type="primary">dhbC</name>
    <name evidence="7" type="ORF">GCM10025770_09590</name>
</gene>
<comment type="catalytic activity">
    <reaction evidence="1">
        <text>chorismate = isochorismate</text>
        <dbReference type="Rhea" id="RHEA:18985"/>
        <dbReference type="ChEBI" id="CHEBI:29748"/>
        <dbReference type="ChEBI" id="CHEBI:29780"/>
        <dbReference type="EC" id="5.4.4.2"/>
    </reaction>
</comment>
<dbReference type="Pfam" id="PF00425">
    <property type="entry name" value="Chorismate_bind"/>
    <property type="match status" value="1"/>
</dbReference>
<keyword evidence="4" id="KW-0413">Isomerase</keyword>
<sequence length="419" mass="43933">MSYSQGEALGSGFAVQQAPQSVFPAPTGPQALFNHYGSDACLFASPGQTLLAHGVAACLPEGDADNLAGRAALFLRQASQAGHAGLLIGAIPFLPDAAPHLFVPEHFELAGSVRSLMSPGGGGSKVALQRVPALSLPCPQAYEQNVRDALSRIASGELQKVVLSRSLRIDAELALPALLRGLASRNPRGYTYAIPLPDAGDERRSLVGASPELLLARRGSQVLSNPLAGSIPRSSDPDEDARRAEGLLRSAKDLHEHALVVDAVAEALRPFCRDLVVPRIPSLVSTPTMWHLSSEVKGELIDLSTTSLQLALALHPTPAVCGYPTADAREFIQRAEGFDRGFFTGLVGWCNALGDGEWAVTIRCAEVGETSATLYAGAGIVAGSDPALELAETAAKLRTMLGAMGLDSSDLDARPERLS</sequence>
<proteinExistence type="inferred from homology"/>
<dbReference type="InterPro" id="IPR005801">
    <property type="entry name" value="ADC_synthase"/>
</dbReference>
<keyword evidence="8" id="KW-1185">Reference proteome</keyword>